<comment type="caution">
    <text evidence="1">The sequence shown here is derived from an EMBL/GenBank/DDBJ whole genome shotgun (WGS) entry which is preliminary data.</text>
</comment>
<evidence type="ECO:0000313" key="2">
    <source>
        <dbReference type="Proteomes" id="UP001595075"/>
    </source>
</evidence>
<accession>A0ABR4CY31</accession>
<reference evidence="1 2" key="1">
    <citation type="journal article" date="2024" name="Commun. Biol.">
        <title>Comparative genomic analysis of thermophilic fungi reveals convergent evolutionary adaptations and gene losses.</title>
        <authorList>
            <person name="Steindorff A.S."/>
            <person name="Aguilar-Pontes M.V."/>
            <person name="Robinson A.J."/>
            <person name="Andreopoulos B."/>
            <person name="LaButti K."/>
            <person name="Kuo A."/>
            <person name="Mondo S."/>
            <person name="Riley R."/>
            <person name="Otillar R."/>
            <person name="Haridas S."/>
            <person name="Lipzen A."/>
            <person name="Grimwood J."/>
            <person name="Schmutz J."/>
            <person name="Clum A."/>
            <person name="Reid I.D."/>
            <person name="Moisan M.C."/>
            <person name="Butler G."/>
            <person name="Nguyen T.T.M."/>
            <person name="Dewar K."/>
            <person name="Conant G."/>
            <person name="Drula E."/>
            <person name="Henrissat B."/>
            <person name="Hansel C."/>
            <person name="Singer S."/>
            <person name="Hutchinson M.I."/>
            <person name="de Vries R.P."/>
            <person name="Natvig D.O."/>
            <person name="Powell A.J."/>
            <person name="Tsang A."/>
            <person name="Grigoriev I.V."/>
        </authorList>
    </citation>
    <scope>NUCLEOTIDE SEQUENCE [LARGE SCALE GENOMIC DNA]</scope>
    <source>
        <strain evidence="1 2">CBS 494.80</strain>
    </source>
</reference>
<organism evidence="1 2">
    <name type="scientific">Oculimacula yallundae</name>
    <dbReference type="NCBI Taxonomy" id="86028"/>
    <lineage>
        <taxon>Eukaryota</taxon>
        <taxon>Fungi</taxon>
        <taxon>Dikarya</taxon>
        <taxon>Ascomycota</taxon>
        <taxon>Pezizomycotina</taxon>
        <taxon>Leotiomycetes</taxon>
        <taxon>Helotiales</taxon>
        <taxon>Ploettnerulaceae</taxon>
        <taxon>Oculimacula</taxon>
    </lineage>
</organism>
<gene>
    <name evidence="1" type="ORF">VTL71DRAFT_8578</name>
</gene>
<name>A0ABR4CY31_9HELO</name>
<dbReference type="EMBL" id="JAZHXI010000002">
    <property type="protein sequence ID" value="KAL2074799.1"/>
    <property type="molecule type" value="Genomic_DNA"/>
</dbReference>
<protein>
    <submittedName>
        <fullName evidence="1">Uncharacterized protein</fullName>
    </submittedName>
</protein>
<evidence type="ECO:0000313" key="1">
    <source>
        <dbReference type="EMBL" id="KAL2074799.1"/>
    </source>
</evidence>
<proteinExistence type="predicted"/>
<sequence>MLFLPSFHPPSTLQTAMYGLPYPRTDTLVWPWSVDTRSCIAVIEVEKSMCKKYAVDMRDRAHEVEAQARGHLQSHSQPKIERHASRSIILMGTTTNPVTIPPSGRCKRAQEFPIDQCSPADRDA</sequence>
<keyword evidence="2" id="KW-1185">Reference proteome</keyword>
<dbReference type="Proteomes" id="UP001595075">
    <property type="component" value="Unassembled WGS sequence"/>
</dbReference>